<gene>
    <name evidence="1" type="ORF">KGD84_06950</name>
</gene>
<keyword evidence="2" id="KW-1185">Reference proteome</keyword>
<dbReference type="RefSeq" id="WP_220559437.1">
    <property type="nucleotide sequence ID" value="NZ_CP074133.1"/>
</dbReference>
<dbReference type="SUPFAM" id="SSF51735">
    <property type="entry name" value="NAD(P)-binding Rossmann-fold domains"/>
    <property type="match status" value="1"/>
</dbReference>
<evidence type="ECO:0000313" key="2">
    <source>
        <dbReference type="Proteomes" id="UP000676079"/>
    </source>
</evidence>
<reference evidence="1 2" key="1">
    <citation type="submission" date="2021-05" db="EMBL/GenBank/DDBJ databases">
        <title>Direct Submission.</title>
        <authorList>
            <person name="Li K."/>
            <person name="Gao J."/>
        </authorList>
    </citation>
    <scope>NUCLEOTIDE SEQUENCE [LARGE SCALE GENOMIC DNA]</scope>
    <source>
        <strain evidence="1 2">Mg02</strain>
    </source>
</reference>
<accession>A0ABX8BTA3</accession>
<dbReference type="Proteomes" id="UP000676079">
    <property type="component" value="Chromosome"/>
</dbReference>
<dbReference type="InterPro" id="IPR051604">
    <property type="entry name" value="Ergot_Alk_Oxidoreductase"/>
</dbReference>
<name>A0ABX8BTA3_9ACTN</name>
<protein>
    <submittedName>
        <fullName evidence="1">NmrA family transcriptional regulator</fullName>
    </submittedName>
</protein>
<dbReference type="PANTHER" id="PTHR43162:SF1">
    <property type="entry name" value="PRESTALK A DIFFERENTIATION PROTEIN A"/>
    <property type="match status" value="1"/>
</dbReference>
<dbReference type="PANTHER" id="PTHR43162">
    <property type="match status" value="1"/>
</dbReference>
<evidence type="ECO:0000313" key="1">
    <source>
        <dbReference type="EMBL" id="QUX24051.1"/>
    </source>
</evidence>
<dbReference type="Gene3D" id="3.90.25.10">
    <property type="entry name" value="UDP-galactose 4-epimerase, domain 1"/>
    <property type="match status" value="1"/>
</dbReference>
<proteinExistence type="predicted"/>
<organism evidence="1 2">
    <name type="scientific">Nocardiopsis changdeensis</name>
    <dbReference type="NCBI Taxonomy" id="2831969"/>
    <lineage>
        <taxon>Bacteria</taxon>
        <taxon>Bacillati</taxon>
        <taxon>Actinomycetota</taxon>
        <taxon>Actinomycetes</taxon>
        <taxon>Streptosporangiales</taxon>
        <taxon>Nocardiopsidaceae</taxon>
        <taxon>Nocardiopsis</taxon>
    </lineage>
</organism>
<dbReference type="Gene3D" id="3.40.50.720">
    <property type="entry name" value="NAD(P)-binding Rossmann-like Domain"/>
    <property type="match status" value="1"/>
</dbReference>
<sequence>MNENTSTEHILLTGGTGMTGRRVHALLSEAGVRTRVASRSGEPRFDWHDTSTWDAALDGATGVYLCYHPDLAFPGAAGTVAAFAERAARAGVRRMALLSGRGEKGARDAEDMVRAAFPGTTVLRCSVFAQDFSESFFLPPLLGGALPLPVPDVPEPFVDLDDVALVAARSLTGDGHGGATYELTGPEAVTFAEAVRVVGEVSGRDVRFLEVPPEEFVAAMAAAGAPEELAHGLVGLLEEILDGRNAEPADGVERALGRPATPFADYARKAADAWR</sequence>
<dbReference type="InterPro" id="IPR036291">
    <property type="entry name" value="NAD(P)-bd_dom_sf"/>
</dbReference>
<dbReference type="EMBL" id="CP074133">
    <property type="protein sequence ID" value="QUX24051.1"/>
    <property type="molecule type" value="Genomic_DNA"/>
</dbReference>